<dbReference type="EMBL" id="JPWJ01000001">
    <property type="protein sequence ID" value="RCK52814.1"/>
    <property type="molecule type" value="Genomic_DNA"/>
</dbReference>
<evidence type="ECO:0000313" key="4">
    <source>
        <dbReference type="EMBL" id="RCK52814.1"/>
    </source>
</evidence>
<dbReference type="RefSeq" id="WP_062958416.1">
    <property type="nucleotide sequence ID" value="NZ_JPWJ01000001.1"/>
</dbReference>
<proteinExistence type="inferred from homology"/>
<comment type="caution">
    <text evidence="4">The sequence shown here is derived from an EMBL/GenBank/DDBJ whole genome shotgun (WGS) entry which is preliminary data.</text>
</comment>
<accession>A0A367XGL2</accession>
<dbReference type="InterPro" id="IPR001173">
    <property type="entry name" value="Glyco_trans_2-like"/>
</dbReference>
<dbReference type="Pfam" id="PF00535">
    <property type="entry name" value="Glycos_transf_2"/>
    <property type="match status" value="1"/>
</dbReference>
<feature type="transmembrane region" description="Helical" evidence="2">
    <location>
        <begin position="229"/>
        <end position="247"/>
    </location>
</feature>
<feature type="domain" description="Glycosyltransferase 2-like" evidence="3">
    <location>
        <begin position="9"/>
        <end position="99"/>
    </location>
</feature>
<dbReference type="CDD" id="cd02511">
    <property type="entry name" value="Beta4Glucosyltransferase"/>
    <property type="match status" value="1"/>
</dbReference>
<gene>
    <name evidence="4" type="ORF">TH44_00870</name>
</gene>
<keyword evidence="4" id="KW-0808">Transferase</keyword>
<dbReference type="PANTHER" id="PTHR43630:SF2">
    <property type="entry name" value="GLYCOSYLTRANSFERASE"/>
    <property type="match status" value="1"/>
</dbReference>
<dbReference type="InterPro" id="IPR029044">
    <property type="entry name" value="Nucleotide-diphossugar_trans"/>
</dbReference>
<keyword evidence="2" id="KW-1133">Transmembrane helix</keyword>
<organism evidence="4 5">
    <name type="scientific">Thalassospira xiamenensis</name>
    <dbReference type="NCBI Taxonomy" id="220697"/>
    <lineage>
        <taxon>Bacteria</taxon>
        <taxon>Pseudomonadati</taxon>
        <taxon>Pseudomonadota</taxon>
        <taxon>Alphaproteobacteria</taxon>
        <taxon>Rhodospirillales</taxon>
        <taxon>Thalassospiraceae</taxon>
        <taxon>Thalassospira</taxon>
    </lineage>
</organism>
<dbReference type="Proteomes" id="UP000252266">
    <property type="component" value="Unassembled WGS sequence"/>
</dbReference>
<evidence type="ECO:0000259" key="3">
    <source>
        <dbReference type="Pfam" id="PF00535"/>
    </source>
</evidence>
<evidence type="ECO:0000313" key="5">
    <source>
        <dbReference type="Proteomes" id="UP000252266"/>
    </source>
</evidence>
<reference evidence="4 5" key="1">
    <citation type="submission" date="2014-07" db="EMBL/GenBank/DDBJ databases">
        <title>Draft genome sequence of Thalassospira xiamenensis IB13.</title>
        <authorList>
            <person name="Lai Q."/>
            <person name="Shao Z."/>
        </authorList>
    </citation>
    <scope>NUCLEOTIDE SEQUENCE [LARGE SCALE GENOMIC DNA]</scope>
    <source>
        <strain evidence="4 5">IB13</strain>
    </source>
</reference>
<evidence type="ECO:0000256" key="1">
    <source>
        <dbReference type="ARBA" id="ARBA00038494"/>
    </source>
</evidence>
<keyword evidence="2" id="KW-0472">Membrane</keyword>
<dbReference type="GO" id="GO:0016740">
    <property type="term" value="F:transferase activity"/>
    <property type="evidence" value="ECO:0007669"/>
    <property type="project" value="UniProtKB-KW"/>
</dbReference>
<protein>
    <submittedName>
        <fullName evidence="4">Glycosyl transferase</fullName>
    </submittedName>
</protein>
<dbReference type="PANTHER" id="PTHR43630">
    <property type="entry name" value="POLY-BETA-1,6-N-ACETYL-D-GLUCOSAMINE SYNTHASE"/>
    <property type="match status" value="1"/>
</dbReference>
<dbReference type="Gene3D" id="3.90.550.10">
    <property type="entry name" value="Spore Coat Polysaccharide Biosynthesis Protein SpsA, Chain A"/>
    <property type="match status" value="1"/>
</dbReference>
<evidence type="ECO:0000256" key="2">
    <source>
        <dbReference type="SAM" id="Phobius"/>
    </source>
</evidence>
<dbReference type="SUPFAM" id="SSF53448">
    <property type="entry name" value="Nucleotide-diphospho-sugar transferases"/>
    <property type="match status" value="1"/>
</dbReference>
<sequence length="254" mass="28359">MSTNIPKLSVVITAHNEEARLPSCLSHVAFADEIIVLCDKCTDRTEEIAASAGAKTLVGSWQMEGERRNFALAEATGDWVLEVDADEHVSEELAKEIREVISLSNFGFHGLPVDNYIGNRLVRNGWGSSFGKSSYRGLFRRGIKHWGPQRVHPAVKFDGDEGPSLKYPVRHYVDRNISDMIKRLDSYSTARAADLRDSGEIGGFANNLRRLVSRFIRCYVGRKGYKEGGLGFLIALFAGLFPVISYLKARYEDN</sequence>
<dbReference type="AlphaFoldDB" id="A0A367XGL2"/>
<comment type="similarity">
    <text evidence="1">Belongs to the glycosyltransferase 2 family. WaaE/KdtX subfamily.</text>
</comment>
<name>A0A367XGL2_9PROT</name>
<keyword evidence="2" id="KW-0812">Transmembrane</keyword>